<proteinExistence type="predicted"/>
<evidence type="ECO:0000313" key="2">
    <source>
        <dbReference type="EMBL" id="KAJ9150581.1"/>
    </source>
</evidence>
<dbReference type="Proteomes" id="UP001174691">
    <property type="component" value="Unassembled WGS sequence"/>
</dbReference>
<dbReference type="EMBL" id="JANBVN010000069">
    <property type="protein sequence ID" value="KAJ9150581.1"/>
    <property type="molecule type" value="Genomic_DNA"/>
</dbReference>
<feature type="compositionally biased region" description="Basic and acidic residues" evidence="1">
    <location>
        <begin position="399"/>
        <end position="413"/>
    </location>
</feature>
<feature type="region of interest" description="Disordered" evidence="1">
    <location>
        <begin position="337"/>
        <end position="413"/>
    </location>
</feature>
<sequence length="1228" mass="135915">MYHDERVAEIYLFPLTFNDFVYDKDLTLQKAVTQEQPSVTGALEQIYPYTACALTVDYYMFAEVDEPARRRPPTPPAFPVYFGNPLQPISTPENKNGSVRPFKSTHPARSEESQAEMPEEQMTEEQLTEEEIQEAKSARAARELHEKLNPGYKIDTQMYRNRFASSKNATTAKSAQSPTRGAVFAHAKACGVLDARPKQQERYATMGDLSSEVTEEVEADDYPRSPDQDGASWFSLLEYTVGDKATEDNLLAAIRLFKKAATQGTTRMAQGSKAILTSLGYVYGSKASRGSILTHSAEIKTARDLVVEAIEDYWMPSGVPPDVLASARRVLEKAMELGPARTRPGTAAVAPQGNTDAAMESEGSPNPRAARSQFGTDRIVDEEPGRKRNCNPAGPELADVQKYERPRIHRHETDDAPDLKLLRQAIDKFDQSNENQETAEGQIYEKALVQETLSRLWAWLKALVSGREPGIGPRVIQAALAAVLHVYTPNHLLDADFHVLASALHRFLTIRRGQLLQRKENRHADLIIDALRKTLLSLVANASSLLSAQRASAAISCHLDTKQMDMTLQALNHARCESELDPKSEPQEFTSALRVFESAEESGLCQALGPRRVVLVVIAMLKRVIALLAWKRKPRERPPGGRLPRLAYPAVDLMTGARILPPPLLYEFSSRHATASELERRITYKRILEGLHQDEKLSRVPPQWWLHGKGPAPAQRNKKVDESTRKKDGGSVGRGGVDRPASQPSKTVHSPVASGNGLDQSTAQQLAVNGAVVPGEDSLESSVDIKWPDTEVGGSSQPSKELPRTKKPISGLPVEQQHQSEQSTRPDSTTTLVSEPGLGSSVATPSSPSLIASTASASPSPSTAASPRSPSQCLWAGTPQRAPLEPPPPGFRSLGDFLYKAFEAAIKTVQERRRQEEQARCERVLIPMPGLPDGLKRRSPSARKPRAPPPPPVFPDPRGKMVGYYKHWLSPGRSPLRIVTLADELPNPEMRSRGWGGGSETSSTDDDDDDSDDDSDDSDDSDDARRIRALGEARGSDCGDVDMPDADIKSWNDSGDLVSPARDEGRDDDNDDNEPRGLGLDRNDDESGDIDSDGNDDYDSGDNYSDENDDEELCYLGSDDIDDDDELCYLGSDEEEERRQRQQSPPLKPTFKHFRVQNNNTFWWLNGCHFRMEAEGPGRTEMEQRVLAWGEERKKEEEEGEGKGDGQRSGEKRKSDEEFETDVKRVRR</sequence>
<feature type="compositionally biased region" description="Polar residues" evidence="1">
    <location>
        <begin position="816"/>
        <end position="833"/>
    </location>
</feature>
<feature type="compositionally biased region" description="Basic and acidic residues" evidence="1">
    <location>
        <begin position="718"/>
        <end position="729"/>
    </location>
</feature>
<feature type="compositionally biased region" description="Low complexity" evidence="1">
    <location>
        <begin position="843"/>
        <end position="871"/>
    </location>
</feature>
<feature type="region of interest" description="Disordered" evidence="1">
    <location>
        <begin position="775"/>
        <end position="893"/>
    </location>
</feature>
<name>A0AA38RIX1_9PEZI</name>
<organism evidence="2 3">
    <name type="scientific">Coniochaeta hoffmannii</name>
    <dbReference type="NCBI Taxonomy" id="91930"/>
    <lineage>
        <taxon>Eukaryota</taxon>
        <taxon>Fungi</taxon>
        <taxon>Dikarya</taxon>
        <taxon>Ascomycota</taxon>
        <taxon>Pezizomycotina</taxon>
        <taxon>Sordariomycetes</taxon>
        <taxon>Sordariomycetidae</taxon>
        <taxon>Coniochaetales</taxon>
        <taxon>Coniochaetaceae</taxon>
        <taxon>Coniochaeta</taxon>
    </lineage>
</organism>
<feature type="compositionally biased region" description="Basic and acidic residues" evidence="1">
    <location>
        <begin position="1073"/>
        <end position="1082"/>
    </location>
</feature>
<feature type="region of interest" description="Disordered" evidence="1">
    <location>
        <begin position="1176"/>
        <end position="1228"/>
    </location>
</feature>
<gene>
    <name evidence="2" type="ORF">NKR19_g5166</name>
</gene>
<feature type="compositionally biased region" description="Acidic residues" evidence="1">
    <location>
        <begin position="1003"/>
        <end position="1022"/>
    </location>
</feature>
<feature type="compositionally biased region" description="Basic and acidic residues" evidence="1">
    <location>
        <begin position="1023"/>
        <end position="1037"/>
    </location>
</feature>
<protein>
    <submittedName>
        <fullName evidence="2">Uncharacterized protein</fullName>
    </submittedName>
</protein>
<feature type="region of interest" description="Disordered" evidence="1">
    <location>
        <begin position="702"/>
        <end position="758"/>
    </location>
</feature>
<evidence type="ECO:0000313" key="3">
    <source>
        <dbReference type="Proteomes" id="UP001174691"/>
    </source>
</evidence>
<accession>A0AA38RIX1</accession>
<feature type="compositionally biased region" description="Basic residues" evidence="1">
    <location>
        <begin position="937"/>
        <end position="946"/>
    </location>
</feature>
<comment type="caution">
    <text evidence="2">The sequence shown here is derived from an EMBL/GenBank/DDBJ whole genome shotgun (WGS) entry which is preliminary data.</text>
</comment>
<evidence type="ECO:0000256" key="1">
    <source>
        <dbReference type="SAM" id="MobiDB-lite"/>
    </source>
</evidence>
<feature type="compositionally biased region" description="Basic and acidic residues" evidence="1">
    <location>
        <begin position="912"/>
        <end position="923"/>
    </location>
</feature>
<feature type="region of interest" description="Disordered" evidence="1">
    <location>
        <begin position="912"/>
        <end position="959"/>
    </location>
</feature>
<feature type="compositionally biased region" description="Polar residues" evidence="1">
    <location>
        <begin position="87"/>
        <end position="97"/>
    </location>
</feature>
<feature type="compositionally biased region" description="Acidic residues" evidence="1">
    <location>
        <begin position="1083"/>
        <end position="1136"/>
    </location>
</feature>
<reference evidence="2" key="1">
    <citation type="submission" date="2022-07" db="EMBL/GenBank/DDBJ databases">
        <title>Fungi with potential for degradation of polypropylene.</title>
        <authorList>
            <person name="Gostincar C."/>
        </authorList>
    </citation>
    <scope>NUCLEOTIDE SEQUENCE</scope>
    <source>
        <strain evidence="2">EXF-13287</strain>
    </source>
</reference>
<keyword evidence="3" id="KW-1185">Reference proteome</keyword>
<feature type="region of interest" description="Disordered" evidence="1">
    <location>
        <begin position="979"/>
        <end position="1153"/>
    </location>
</feature>
<feature type="region of interest" description="Disordered" evidence="1">
    <location>
        <begin position="85"/>
        <end position="119"/>
    </location>
</feature>
<dbReference type="AlphaFoldDB" id="A0AA38RIX1"/>